<dbReference type="PANTHER" id="PTHR30041:SF4">
    <property type="entry name" value="ARSENATE REDUCTASE"/>
    <property type="match status" value="1"/>
</dbReference>
<dbReference type="Pfam" id="PF03960">
    <property type="entry name" value="ArsC"/>
    <property type="match status" value="1"/>
</dbReference>
<evidence type="ECO:0000256" key="4">
    <source>
        <dbReference type="RuleBase" id="RU362029"/>
    </source>
</evidence>
<dbReference type="RefSeq" id="WP_027850847.1">
    <property type="nucleotide sequence ID" value="NZ_BSOR01000017.1"/>
</dbReference>
<dbReference type="SUPFAM" id="SSF52833">
    <property type="entry name" value="Thioredoxin-like"/>
    <property type="match status" value="1"/>
</dbReference>
<reference evidence="6" key="1">
    <citation type="journal article" date="2019" name="Int. J. Syst. Evol. Microbiol.">
        <title>The Global Catalogue of Microorganisms (GCM) 10K type strain sequencing project: providing services to taxonomists for standard genome sequencing and annotation.</title>
        <authorList>
            <consortium name="The Broad Institute Genomics Platform"/>
            <consortium name="The Broad Institute Genome Sequencing Center for Infectious Disease"/>
            <person name="Wu L."/>
            <person name="Ma J."/>
        </authorList>
    </citation>
    <scope>NUCLEOTIDE SEQUENCE [LARGE SCALE GENOMIC DNA]</scope>
    <source>
        <strain evidence="6">NBRC 100033</strain>
    </source>
</reference>
<name>A0ABQ6A0J6_9GAMM</name>
<dbReference type="NCBIfam" id="TIGR00014">
    <property type="entry name" value="arsC"/>
    <property type="match status" value="1"/>
</dbReference>
<dbReference type="InterPro" id="IPR036249">
    <property type="entry name" value="Thioredoxin-like_sf"/>
</dbReference>
<protein>
    <recommendedName>
        <fullName evidence="4">Arsenate reductase</fullName>
        <ecNumber evidence="4">1.20.4.1</ecNumber>
    </recommendedName>
</protein>
<dbReference type="PROSITE" id="PS51353">
    <property type="entry name" value="ARSC"/>
    <property type="match status" value="1"/>
</dbReference>
<evidence type="ECO:0000256" key="1">
    <source>
        <dbReference type="ARBA" id="ARBA00007198"/>
    </source>
</evidence>
<dbReference type="Gene3D" id="3.40.30.10">
    <property type="entry name" value="Glutaredoxin"/>
    <property type="match status" value="1"/>
</dbReference>
<comment type="similarity">
    <text evidence="1 3 4">Belongs to the ArsC family.</text>
</comment>
<dbReference type="PROSITE" id="PS51354">
    <property type="entry name" value="GLUTAREDOXIN_2"/>
    <property type="match status" value="1"/>
</dbReference>
<dbReference type="InterPro" id="IPR006660">
    <property type="entry name" value="Arsenate_reductase-like"/>
</dbReference>
<dbReference type="CDD" id="cd03034">
    <property type="entry name" value="ArsC_ArsC"/>
    <property type="match status" value="1"/>
</dbReference>
<dbReference type="InterPro" id="IPR006659">
    <property type="entry name" value="Arsenate_reductase"/>
</dbReference>
<dbReference type="EC" id="1.20.4.1" evidence="4"/>
<evidence type="ECO:0000313" key="5">
    <source>
        <dbReference type="EMBL" id="GLR63768.1"/>
    </source>
</evidence>
<gene>
    <name evidence="5" type="ORF">GCM10007878_12030</name>
</gene>
<dbReference type="Proteomes" id="UP001156682">
    <property type="component" value="Unassembled WGS sequence"/>
</dbReference>
<accession>A0ABQ6A0J6</accession>
<dbReference type="PANTHER" id="PTHR30041">
    <property type="entry name" value="ARSENATE REDUCTASE"/>
    <property type="match status" value="1"/>
</dbReference>
<keyword evidence="6" id="KW-1185">Reference proteome</keyword>
<organism evidence="5 6">
    <name type="scientific">Marinospirillum insulare</name>
    <dbReference type="NCBI Taxonomy" id="217169"/>
    <lineage>
        <taxon>Bacteria</taxon>
        <taxon>Pseudomonadati</taxon>
        <taxon>Pseudomonadota</taxon>
        <taxon>Gammaproteobacteria</taxon>
        <taxon>Oceanospirillales</taxon>
        <taxon>Oceanospirillaceae</taxon>
        <taxon>Marinospirillum</taxon>
    </lineage>
</organism>
<evidence type="ECO:0000313" key="6">
    <source>
        <dbReference type="Proteomes" id="UP001156682"/>
    </source>
</evidence>
<evidence type="ECO:0000256" key="2">
    <source>
        <dbReference type="ARBA" id="ARBA00023002"/>
    </source>
</evidence>
<dbReference type="EMBL" id="BSOR01000017">
    <property type="protein sequence ID" value="GLR63768.1"/>
    <property type="molecule type" value="Genomic_DNA"/>
</dbReference>
<comment type="catalytic activity">
    <reaction evidence="4">
        <text>[glutaredoxin]-dithiol + arsenate + glutathione + H(+) = glutathionyl-S-S-[glutaredoxin] + arsenite + H2O</text>
        <dbReference type="Rhea" id="RHEA:22016"/>
        <dbReference type="Rhea" id="RHEA-COMP:10729"/>
        <dbReference type="Rhea" id="RHEA-COMP:17668"/>
        <dbReference type="ChEBI" id="CHEBI:15377"/>
        <dbReference type="ChEBI" id="CHEBI:15378"/>
        <dbReference type="ChEBI" id="CHEBI:29242"/>
        <dbReference type="ChEBI" id="CHEBI:29950"/>
        <dbReference type="ChEBI" id="CHEBI:48597"/>
        <dbReference type="ChEBI" id="CHEBI:57925"/>
        <dbReference type="ChEBI" id="CHEBI:146199"/>
        <dbReference type="EC" id="1.20.4.1"/>
    </reaction>
</comment>
<keyword evidence="2 4" id="KW-0560">Oxidoreductase</keyword>
<evidence type="ECO:0000256" key="3">
    <source>
        <dbReference type="PROSITE-ProRule" id="PRU01282"/>
    </source>
</evidence>
<sequence length="115" mass="12975">MSLVLFHNPRCSKSRQALQLLEEKGVQPEIRKYLEAPLTIDELTDLLAQLGKKPAELIRQGEDLYKELKLGAAEVTEEALIQAMVDHPKLIERPILSNGKEARIGRPPEQVLELI</sequence>
<proteinExistence type="inferred from homology"/>
<comment type="caution">
    <text evidence="5">The sequence shown here is derived from an EMBL/GenBank/DDBJ whole genome shotgun (WGS) entry which is preliminary data.</text>
</comment>